<dbReference type="InterPro" id="IPR033668">
    <property type="entry name" value="Reg_prot_E2"/>
</dbReference>
<dbReference type="GO" id="GO:0006260">
    <property type="term" value="P:DNA replication"/>
    <property type="evidence" value="ECO:0007669"/>
    <property type="project" value="UniProtKB-KW"/>
</dbReference>
<keyword evidence="1" id="KW-1048">Host nucleus</keyword>
<dbReference type="EMBL" id="LC333412">
    <property type="protein sequence ID" value="BCW91353.1"/>
    <property type="molecule type" value="Genomic_DNA"/>
</dbReference>
<evidence type="ECO:0000313" key="5">
    <source>
        <dbReference type="EMBL" id="BCW91353.1"/>
    </source>
</evidence>
<keyword evidence="1" id="KW-0678">Repressor</keyword>
<keyword evidence="1" id="KW-0235">DNA replication</keyword>
<dbReference type="InterPro" id="IPR000427">
    <property type="entry name" value="Papillomavirus_E2_C"/>
</dbReference>
<feature type="cross-link" description="Glycyl lysine isopeptide (Lys-Gly) (interchain with G-Cter in SUMO)" evidence="1">
    <location>
        <position position="366"/>
    </location>
</feature>
<keyword evidence="1" id="KW-0832">Ubl conjugation</keyword>
<dbReference type="Pfam" id="PF00511">
    <property type="entry name" value="PPV_E2_C"/>
    <property type="match status" value="1"/>
</dbReference>
<protein>
    <recommendedName>
        <fullName evidence="1">Regulatory protein E2</fullName>
    </recommendedName>
</protein>
<feature type="domain" description="Papillomavirus E2 N-terminal" evidence="3">
    <location>
        <begin position="1"/>
        <end position="199"/>
    </location>
</feature>
<dbReference type="GO" id="GO:0000166">
    <property type="term" value="F:nucleotide binding"/>
    <property type="evidence" value="ECO:0007669"/>
    <property type="project" value="UniProtKB-UniRule"/>
</dbReference>
<dbReference type="Pfam" id="PF00508">
    <property type="entry name" value="PPV_E2_N"/>
    <property type="match status" value="1"/>
</dbReference>
<organism evidence="5">
    <name type="scientific">Felis catus papillomavirus 4</name>
    <dbReference type="NCBI Taxonomy" id="1398507"/>
    <lineage>
        <taxon>Viruses</taxon>
        <taxon>Monodnaviria</taxon>
        <taxon>Shotokuvirae</taxon>
        <taxon>Cossaviricota</taxon>
        <taxon>Papovaviricetes</taxon>
        <taxon>Zurhausenvirales</taxon>
        <taxon>Papillomaviridae</taxon>
        <taxon>Firstpapillomavirinae</taxon>
        <taxon>Taupapillomavirus</taxon>
        <taxon>Taupapillomavirus 3</taxon>
    </lineage>
</organism>
<evidence type="ECO:0000259" key="3">
    <source>
        <dbReference type="Pfam" id="PF00508"/>
    </source>
</evidence>
<keyword evidence="1" id="KW-0805">Transcription regulation</keyword>
<comment type="subcellular location">
    <subcellularLocation>
        <location evidence="1">Host nucleus</location>
    </subcellularLocation>
</comment>
<dbReference type="GO" id="GO:0039693">
    <property type="term" value="P:viral DNA genome replication"/>
    <property type="evidence" value="ECO:0007669"/>
    <property type="project" value="UniProtKB-UniRule"/>
</dbReference>
<feature type="compositionally biased region" description="Gly residues" evidence="2">
    <location>
        <begin position="297"/>
        <end position="310"/>
    </location>
</feature>
<accession>A0A8D5WND2</accession>
<feature type="region of interest" description="DNA-binding domain" evidence="1">
    <location>
        <begin position="359"/>
        <end position="443"/>
    </location>
</feature>
<feature type="region of interest" description="Disordered" evidence="2">
    <location>
        <begin position="197"/>
        <end position="361"/>
    </location>
</feature>
<feature type="compositionally biased region" description="Basic residues" evidence="2">
    <location>
        <begin position="247"/>
        <end position="257"/>
    </location>
</feature>
<dbReference type="HAMAP" id="MF_04001">
    <property type="entry name" value="PPV_E2"/>
    <property type="match status" value="1"/>
</dbReference>
<keyword evidence="1" id="KW-0010">Activator</keyword>
<dbReference type="GO" id="GO:0042025">
    <property type="term" value="C:host cell nucleus"/>
    <property type="evidence" value="ECO:0007669"/>
    <property type="project" value="UniProtKB-SubCell"/>
</dbReference>
<comment type="similarity">
    <text evidence="1">Belongs to the papillomaviridae E2 protein family.</text>
</comment>
<dbReference type="GO" id="GO:0003700">
    <property type="term" value="F:DNA-binding transcription factor activity"/>
    <property type="evidence" value="ECO:0007669"/>
    <property type="project" value="UniProtKB-UniRule"/>
</dbReference>
<feature type="compositionally biased region" description="Polar residues" evidence="2">
    <location>
        <begin position="220"/>
        <end position="238"/>
    </location>
</feature>
<evidence type="ECO:0000256" key="1">
    <source>
        <dbReference type="HAMAP-Rule" id="MF_04001"/>
    </source>
</evidence>
<feature type="compositionally biased region" description="Low complexity" evidence="2">
    <location>
        <begin position="197"/>
        <end position="219"/>
    </location>
</feature>
<keyword evidence="1" id="KW-0244">Early protein</keyword>
<name>A0A8D5WND2_9PAPI</name>
<comment type="caution">
    <text evidence="1">Lacks conserved residue(s) required for the propagation of feature annotation.</text>
</comment>
<feature type="domain" description="Papillomavirus E2 C-terminal" evidence="4">
    <location>
        <begin position="361"/>
        <end position="436"/>
    </location>
</feature>
<comment type="function">
    <text evidence="1">Plays a role in the initiation of viral DNA replication. A dimer of E2 interacts with a dimer of E1 in order to improve specificity of E1 DNA binding activity. Once the complex recognizes and binds DNA at specific sites, the E2 dimer is removed from DNA. E2 also regulates viral transcription through binding to the E2RE response element (5'-ACCNNNNNNGGT-3') present in multiple copies in the regulatory regions of the viral genome. Activates or represses transcription depending on E2RE's position with regards to proximal promoter elements including the TATA-box. Repression occurs by sterically hindering the assembly of the transcription initiation complex.</text>
</comment>
<dbReference type="GO" id="GO:0006351">
    <property type="term" value="P:DNA-templated transcription"/>
    <property type="evidence" value="ECO:0007669"/>
    <property type="project" value="UniProtKB-UniRule"/>
</dbReference>
<reference evidence="5" key="2">
    <citation type="journal article" date="2018" name="J. Vet. Med. Sci.">
        <title>Detection of felis catus papillomavirus type 3 and 4 DNA from squamous cell carcinoma cases of cats in Japan.</title>
        <authorList>
            <person name="Yamashita-Kawanishi N."/>
            <person name="Sawanobori R."/>
            <person name="Matsumiya K."/>
            <person name="Uema A."/>
            <person name="Chambers J.K."/>
            <person name="Uchida K."/>
            <person name="Shimakura H."/>
            <person name="Tsuzuki M."/>
            <person name="Chang C.-Y."/>
            <person name="Chang H.-W."/>
            <person name="Haga T."/>
        </authorList>
    </citation>
    <scope>NUCLEOTIDE SEQUENCE</scope>
    <source>
        <strain evidence="5">13136</strain>
    </source>
</reference>
<proteinExistence type="inferred from homology"/>
<comment type="subunit">
    <text evidence="1">Binds DNA as homodimer. Interacts with protein E1; this interaction greatly increases E1 DNA-binding activity. Interacts with protein L1; this interaction enhances E2-dependent replication and transcription activation. Interacts with protein L2; this interaction inhibits E2 transcriptional activity but not DNA replication function E2. Interacts with protein E7; this interaction inhibits E7 oncogenic activity. Interacts with host TAF1; this interaction modulates E2-dependent transcriptional regulation. Interacts with host BRD4; this interaction mediates E2 transcriptional activation function. Additionally, the interaction with host BRD4 on mitotic chromosomes mediates tethering of the viral genome. Interacts with host TOPBP1; this interaction is required for optimal viral DNA replication.</text>
</comment>
<evidence type="ECO:0000259" key="4">
    <source>
        <dbReference type="Pfam" id="PF00511"/>
    </source>
</evidence>
<evidence type="ECO:0000256" key="2">
    <source>
        <dbReference type="SAM" id="MobiDB-lite"/>
    </source>
</evidence>
<keyword evidence="1" id="KW-0597">Phosphoprotein</keyword>
<comment type="PTM">
    <text evidence="1">Sumoylation plays a regulatory role in E2 transcriptional activity.</text>
</comment>
<keyword evidence="1" id="KW-1017">Isopeptide bond</keyword>
<reference evidence="5" key="1">
    <citation type="submission" date="2017-11" db="EMBL/GenBank/DDBJ databases">
        <authorList>
            <person name="Yamashita N."/>
            <person name="Sawanobori R."/>
            <person name="Matsumiya K."/>
            <person name="Haga T."/>
        </authorList>
    </citation>
    <scope>NUCLEOTIDE SEQUENCE</scope>
    <source>
        <strain evidence="5">13136</strain>
    </source>
</reference>
<keyword evidence="1" id="KW-0804">Transcription</keyword>
<dbReference type="GO" id="GO:0006275">
    <property type="term" value="P:regulation of DNA replication"/>
    <property type="evidence" value="ECO:0007669"/>
    <property type="project" value="UniProtKB-UniRule"/>
</dbReference>
<comment type="PTM">
    <text evidence="1">Phosphorylated.</text>
</comment>
<gene>
    <name evidence="1 5" type="primary">E2</name>
</gene>
<reference evidence="5" key="3">
    <citation type="journal article" date="2021" name="Virus Genes">
        <title>Full-genome characterization of a novel Felis catus papillomavirus 4 subtype identified in a cutaneous squamous cell carcinoma of a domestic cat.</title>
        <authorList>
            <person name="Yamashita-Kawanishi N."/>
            <person name="Gushino Y."/>
            <person name="Chang C.-Y."/>
            <person name="Chang H."/>
            <person name="Chambers J.K."/>
            <person name="Uchida K."/>
            <person name="Haga T."/>
        </authorList>
    </citation>
    <scope>NUCLEOTIDE SEQUENCE</scope>
    <source>
        <strain evidence="5">13136</strain>
    </source>
</reference>
<dbReference type="GO" id="GO:0003677">
    <property type="term" value="F:DNA binding"/>
    <property type="evidence" value="ECO:0007669"/>
    <property type="project" value="UniProtKB-UniRule"/>
</dbReference>
<keyword evidence="1" id="KW-0238">DNA-binding</keyword>
<sequence>MENLSTRFDTLQEVLLAHYEKDSKKITDHVSFWELLRRESVMLHFARQQGISSLGFFQVPSLQVSEAKAKKAIMMSLMLQQLAKTPFGQEPWSMTETSLEMLEAPPKGKFKKGPRTVEVWFDNNPDNSFPYTSWTCIYIQDAEDTWHKVEGLVDYEGLYYVDCDGEVHYYVKFAADALQYATTGMWRVNYKNQTISASVSSSSSEDQQRQGHQQQQQQQPSTTTSIEWPHRPSSSGLQHESPFTPRGHGRGCSRGRRSSGSSPHQRGDRGGRGRSQSPSTPTTPGSLPPDLSFAGGDRSGGGGGGGGGGRQRGRRGSRGPPRLSPYIPLGQVEQGPGRPEGAALQRPGRPEKNPRLSPTTPVVVLKGPGNALKCWRLRAKAKHGALFCAISTAFSWVEKSSSSRIGRHRILVGFINEEQRQDFLRTVRLPRGVECVPGGLDSL</sequence>
<feature type="compositionally biased region" description="Low complexity" evidence="2">
    <location>
        <begin position="274"/>
        <end position="296"/>
    </location>
</feature>
<dbReference type="InterPro" id="IPR001866">
    <property type="entry name" value="PPV_E2_N"/>
</dbReference>